<evidence type="ECO:0000313" key="14">
    <source>
        <dbReference type="EMBL" id="UXZ05449.1"/>
    </source>
</evidence>
<keyword evidence="7" id="KW-0479">Metal-binding</keyword>
<comment type="cofactor">
    <cofactor evidence="1">
        <name>Mg(2+)</name>
        <dbReference type="ChEBI" id="CHEBI:18420"/>
    </cofactor>
</comment>
<dbReference type="Gene3D" id="3.40.50.1000">
    <property type="entry name" value="HAD superfamily/HAD-like"/>
    <property type="match status" value="1"/>
</dbReference>
<comment type="catalytic activity">
    <reaction evidence="12">
        <text>O-phospho-L-serine + H2O = L-serine + phosphate</text>
        <dbReference type="Rhea" id="RHEA:21208"/>
        <dbReference type="ChEBI" id="CHEBI:15377"/>
        <dbReference type="ChEBI" id="CHEBI:33384"/>
        <dbReference type="ChEBI" id="CHEBI:43474"/>
        <dbReference type="ChEBI" id="CHEBI:57524"/>
        <dbReference type="EC" id="3.1.3.3"/>
    </reaction>
</comment>
<dbReference type="Pfam" id="PF12710">
    <property type="entry name" value="HAD"/>
    <property type="match status" value="1"/>
</dbReference>
<dbReference type="SFLD" id="SFLDG01136">
    <property type="entry name" value="C1.6:_Phosphoserine_Phosphatas"/>
    <property type="match status" value="1"/>
</dbReference>
<dbReference type="InterPro" id="IPR050582">
    <property type="entry name" value="HAD-like_SerB"/>
</dbReference>
<keyword evidence="15" id="KW-1185">Reference proteome</keyword>
<dbReference type="SFLD" id="SFLDS00003">
    <property type="entry name" value="Haloacid_Dehalogenase"/>
    <property type="match status" value="1"/>
</dbReference>
<evidence type="ECO:0000256" key="6">
    <source>
        <dbReference type="ARBA" id="ARBA00022605"/>
    </source>
</evidence>
<evidence type="ECO:0000256" key="8">
    <source>
        <dbReference type="ARBA" id="ARBA00022801"/>
    </source>
</evidence>
<dbReference type="InterPro" id="IPR023214">
    <property type="entry name" value="HAD_sf"/>
</dbReference>
<keyword evidence="6" id="KW-0028">Amino-acid biosynthesis</keyword>
<dbReference type="RefSeq" id="WP_263076946.1">
    <property type="nucleotide sequence ID" value="NZ_CP089977.1"/>
</dbReference>
<evidence type="ECO:0000256" key="4">
    <source>
        <dbReference type="ARBA" id="ARBA00012640"/>
    </source>
</evidence>
<comment type="catalytic activity">
    <reaction evidence="13">
        <text>O-phospho-D-serine + H2O = D-serine + phosphate</text>
        <dbReference type="Rhea" id="RHEA:24873"/>
        <dbReference type="ChEBI" id="CHEBI:15377"/>
        <dbReference type="ChEBI" id="CHEBI:35247"/>
        <dbReference type="ChEBI" id="CHEBI:43474"/>
        <dbReference type="ChEBI" id="CHEBI:58680"/>
        <dbReference type="EC" id="3.1.3.3"/>
    </reaction>
</comment>
<dbReference type="SFLD" id="SFLDG01137">
    <property type="entry name" value="C1.6.1:_Phosphoserine_Phosphat"/>
    <property type="match status" value="1"/>
</dbReference>
<evidence type="ECO:0000256" key="5">
    <source>
        <dbReference type="ARBA" id="ARBA00015196"/>
    </source>
</evidence>
<evidence type="ECO:0000256" key="3">
    <source>
        <dbReference type="ARBA" id="ARBA00009184"/>
    </source>
</evidence>
<proteinExistence type="inferred from homology"/>
<comment type="similarity">
    <text evidence="3">Belongs to the HAD-like hydrolase superfamily. SerB family.</text>
</comment>
<dbReference type="SFLD" id="SFLDF00029">
    <property type="entry name" value="phosphoserine_phosphatase"/>
    <property type="match status" value="1"/>
</dbReference>
<accession>A0ABY6F5V8</accession>
<dbReference type="SUPFAM" id="SSF56784">
    <property type="entry name" value="HAD-like"/>
    <property type="match status" value="1"/>
</dbReference>
<dbReference type="EC" id="3.1.3.3" evidence="4"/>
<keyword evidence="8 14" id="KW-0378">Hydrolase</keyword>
<evidence type="ECO:0000256" key="2">
    <source>
        <dbReference type="ARBA" id="ARBA00005135"/>
    </source>
</evidence>
<name>A0ABY6F5V8_9GAMM</name>
<comment type="pathway">
    <text evidence="2">Amino-acid biosynthesis; L-serine biosynthesis; L-serine from 3-phospho-D-glycerate: step 3/3.</text>
</comment>
<dbReference type="EMBL" id="CP089977">
    <property type="protein sequence ID" value="UXZ05449.1"/>
    <property type="molecule type" value="Genomic_DNA"/>
</dbReference>
<keyword evidence="10" id="KW-0718">Serine biosynthesis</keyword>
<evidence type="ECO:0000256" key="7">
    <source>
        <dbReference type="ARBA" id="ARBA00022723"/>
    </source>
</evidence>
<evidence type="ECO:0000256" key="13">
    <source>
        <dbReference type="ARBA" id="ARBA00048523"/>
    </source>
</evidence>
<dbReference type="InterPro" id="IPR004469">
    <property type="entry name" value="PSP"/>
</dbReference>
<dbReference type="PANTHER" id="PTHR43344">
    <property type="entry name" value="PHOSPHOSERINE PHOSPHATASE"/>
    <property type="match status" value="1"/>
</dbReference>
<evidence type="ECO:0000313" key="15">
    <source>
        <dbReference type="Proteomes" id="UP001063782"/>
    </source>
</evidence>
<evidence type="ECO:0000256" key="1">
    <source>
        <dbReference type="ARBA" id="ARBA00001946"/>
    </source>
</evidence>
<reference evidence="14" key="1">
    <citation type="submission" date="2021-12" db="EMBL/GenBank/DDBJ databases">
        <title>taxonomy of Moraxella sp. ZY201224.</title>
        <authorList>
            <person name="Li F."/>
        </authorList>
    </citation>
    <scope>NUCLEOTIDE SEQUENCE</scope>
    <source>
        <strain evidence="14">ZY201224</strain>
    </source>
</reference>
<evidence type="ECO:0000256" key="11">
    <source>
        <dbReference type="ARBA" id="ARBA00031693"/>
    </source>
</evidence>
<evidence type="ECO:0000256" key="9">
    <source>
        <dbReference type="ARBA" id="ARBA00022842"/>
    </source>
</evidence>
<gene>
    <name evidence="14" type="primary">serB</name>
    <name evidence="14" type="ORF">LU297_03080</name>
</gene>
<keyword evidence="9" id="KW-0460">Magnesium</keyword>
<dbReference type="PANTHER" id="PTHR43344:SF2">
    <property type="entry name" value="PHOSPHOSERINE PHOSPHATASE"/>
    <property type="match status" value="1"/>
</dbReference>
<evidence type="ECO:0000256" key="10">
    <source>
        <dbReference type="ARBA" id="ARBA00023299"/>
    </source>
</evidence>
<dbReference type="NCBIfam" id="TIGR01488">
    <property type="entry name" value="HAD-SF-IB"/>
    <property type="match status" value="1"/>
</dbReference>
<sequence length="345" mass="38005">MMHHYTLQHGIQDWQNALQALHLAPESDWQSLPLFGIVLVGDVPIQSVQSWADEHRWQLVPLTTQKSTVDVVNSLDNIHNTSVYRCVIFSNAIIDQPVDELPRLIKAQLTSRINQAMDIHILPIDKLLRPHRLACFDMDSTLIEQEVIVELARYCHIDQEVSHITESAMRGEIDFATSFSRRVALLAGADQSIIEQIIANNITFQSGALATIQSLKALGYHTVLVSGGFEPFAKHVAHTLGIDEYHANPLDIAEGKLTGKVSLPILDGHQKACIVQHIAKQLGITNDQIICIGDGANDLPMMSISDIGIAYHAKPIVQEQATLAINHTGLEGVLYALGHQLVSSS</sequence>
<protein>
    <recommendedName>
        <fullName evidence="5">Phosphoserine phosphatase</fullName>
        <ecNumber evidence="4">3.1.3.3</ecNumber>
    </recommendedName>
    <alternativeName>
        <fullName evidence="11">O-phosphoserine phosphohydrolase</fullName>
    </alternativeName>
</protein>
<evidence type="ECO:0000256" key="12">
    <source>
        <dbReference type="ARBA" id="ARBA00048138"/>
    </source>
</evidence>
<dbReference type="GO" id="GO:0016787">
    <property type="term" value="F:hydrolase activity"/>
    <property type="evidence" value="ECO:0007669"/>
    <property type="project" value="UniProtKB-KW"/>
</dbReference>
<dbReference type="NCBIfam" id="TIGR00338">
    <property type="entry name" value="serB"/>
    <property type="match status" value="1"/>
</dbReference>
<dbReference type="InterPro" id="IPR036412">
    <property type="entry name" value="HAD-like_sf"/>
</dbReference>
<organism evidence="14 15">
    <name type="scientific">Moraxella nasicaprae</name>
    <dbReference type="NCBI Taxonomy" id="2904122"/>
    <lineage>
        <taxon>Bacteria</taxon>
        <taxon>Pseudomonadati</taxon>
        <taxon>Pseudomonadota</taxon>
        <taxon>Gammaproteobacteria</taxon>
        <taxon>Moraxellales</taxon>
        <taxon>Moraxellaceae</taxon>
        <taxon>Moraxella</taxon>
    </lineage>
</organism>
<dbReference type="Proteomes" id="UP001063782">
    <property type="component" value="Chromosome"/>
</dbReference>